<dbReference type="GO" id="GO:0015293">
    <property type="term" value="F:symporter activity"/>
    <property type="evidence" value="ECO:0007669"/>
    <property type="project" value="UniProtKB-KW"/>
</dbReference>
<keyword evidence="4 11" id="KW-0812">Transmembrane</keyword>
<keyword evidence="5" id="KW-0769">Symport</keyword>
<comment type="caution">
    <text evidence="13">The sequence shown here is derived from an EMBL/GenBank/DDBJ whole genome shotgun (WGS) entry which is preliminary data.</text>
</comment>
<dbReference type="PANTHER" id="PTHR48017">
    <property type="entry name" value="OS05G0424000 PROTEIN-RELATED"/>
    <property type="match status" value="1"/>
</dbReference>
<feature type="transmembrane region" description="Helical" evidence="11">
    <location>
        <begin position="46"/>
        <end position="67"/>
    </location>
</feature>
<evidence type="ECO:0000259" key="12">
    <source>
        <dbReference type="Pfam" id="PF01490"/>
    </source>
</evidence>
<keyword evidence="6" id="KW-0029">Amino-acid transport</keyword>
<evidence type="ECO:0000313" key="13">
    <source>
        <dbReference type="EMBL" id="KAJ6986709.1"/>
    </source>
</evidence>
<keyword evidence="9" id="KW-0927">Auxin signaling pathway</keyword>
<evidence type="ECO:0000256" key="4">
    <source>
        <dbReference type="ARBA" id="ARBA00022692"/>
    </source>
</evidence>
<protein>
    <recommendedName>
        <fullName evidence="12">Amino acid transporter transmembrane domain-containing protein</fullName>
    </recommendedName>
</protein>
<feature type="transmembrane region" description="Helical" evidence="11">
    <location>
        <begin position="409"/>
        <end position="431"/>
    </location>
</feature>
<evidence type="ECO:0000256" key="11">
    <source>
        <dbReference type="SAM" id="Phobius"/>
    </source>
</evidence>
<dbReference type="Pfam" id="PF01490">
    <property type="entry name" value="Aa_trans"/>
    <property type="match status" value="2"/>
</dbReference>
<feature type="transmembrane region" description="Helical" evidence="11">
    <location>
        <begin position="465"/>
        <end position="484"/>
    </location>
</feature>
<feature type="transmembrane region" description="Helical" evidence="11">
    <location>
        <begin position="545"/>
        <end position="566"/>
    </location>
</feature>
<feature type="transmembrane region" description="Helical" evidence="11">
    <location>
        <begin position="504"/>
        <end position="525"/>
    </location>
</feature>
<comment type="subcellular location">
    <subcellularLocation>
        <location evidence="1">Endomembrane system</location>
        <topology evidence="1">Multi-pass membrane protein</topology>
    </subcellularLocation>
</comment>
<feature type="transmembrane region" description="Helical" evidence="11">
    <location>
        <begin position="631"/>
        <end position="648"/>
    </location>
</feature>
<evidence type="ECO:0000256" key="10">
    <source>
        <dbReference type="ARBA" id="ARBA00045588"/>
    </source>
</evidence>
<evidence type="ECO:0000256" key="8">
    <source>
        <dbReference type="ARBA" id="ARBA00023136"/>
    </source>
</evidence>
<feature type="transmembrane region" description="Helical" evidence="11">
    <location>
        <begin position="880"/>
        <end position="902"/>
    </location>
</feature>
<dbReference type="Proteomes" id="UP001164929">
    <property type="component" value="Chromosome 8"/>
</dbReference>
<dbReference type="GO" id="GO:0006865">
    <property type="term" value="P:amino acid transport"/>
    <property type="evidence" value="ECO:0007669"/>
    <property type="project" value="UniProtKB-KW"/>
</dbReference>
<feature type="transmembrane region" description="Helical" evidence="11">
    <location>
        <begin position="189"/>
        <end position="211"/>
    </location>
</feature>
<feature type="transmembrane region" description="Helical" evidence="11">
    <location>
        <begin position="73"/>
        <end position="94"/>
    </location>
</feature>
<feature type="transmembrane region" description="Helical" evidence="11">
    <location>
        <begin position="825"/>
        <end position="842"/>
    </location>
</feature>
<evidence type="ECO:0000256" key="6">
    <source>
        <dbReference type="ARBA" id="ARBA00022970"/>
    </source>
</evidence>
<keyword evidence="3" id="KW-0813">Transport</keyword>
<feature type="transmembrane region" description="Helical" evidence="11">
    <location>
        <begin position="848"/>
        <end position="868"/>
    </location>
</feature>
<evidence type="ECO:0000313" key="14">
    <source>
        <dbReference type="Proteomes" id="UP001164929"/>
    </source>
</evidence>
<organism evidence="13 14">
    <name type="scientific">Populus alba x Populus x berolinensis</name>
    <dbReference type="NCBI Taxonomy" id="444605"/>
    <lineage>
        <taxon>Eukaryota</taxon>
        <taxon>Viridiplantae</taxon>
        <taxon>Streptophyta</taxon>
        <taxon>Embryophyta</taxon>
        <taxon>Tracheophyta</taxon>
        <taxon>Spermatophyta</taxon>
        <taxon>Magnoliopsida</taxon>
        <taxon>eudicotyledons</taxon>
        <taxon>Gunneridae</taxon>
        <taxon>Pentapetalae</taxon>
        <taxon>rosids</taxon>
        <taxon>fabids</taxon>
        <taxon>Malpighiales</taxon>
        <taxon>Salicaceae</taxon>
        <taxon>Saliceae</taxon>
        <taxon>Populus</taxon>
    </lineage>
</organism>
<dbReference type="AlphaFoldDB" id="A0AAD6QBX8"/>
<evidence type="ECO:0000256" key="7">
    <source>
        <dbReference type="ARBA" id="ARBA00022989"/>
    </source>
</evidence>
<keyword evidence="7 11" id="KW-1133">Transmembrane helix</keyword>
<sequence length="920" mass="100872">MATVVPNSMNVSKVDNERGVIDSSTELDAGALFVLQSRGSWIHCGFHLTTSIVGPVIFSLPFALALLGWVPGVLILTLAALVTFYAYNLLSAVLEHHEKLGKRQIRFRDMARDILGPGWGKFFVGPLQFSICYGAVIACTLIGGQSLKFIYLLYNSNGTMQLYQFIIIFGAATLFLAQMPSFHSLRHINLFSLILCLAYSACVAAGSIHTGKSKNAPSKDYSIKGSQENQFFSAINAISIISTTYASGIIPEIQATIAPPIKGKMFKGLCICYAVIGSYWSFGNQAQPTILANFMGDGQPLLPRWFLLLTNIFTLMQVTAIALVYLQPTNEVFEKWFADPKMDQFSIRNVVPRLIFRSLSVIIATFLAAMLPFFGDIMALFGAFGCIPLDFILPMVFYNVTFKPSKKSLVFWGNTMIAVASTLLAAVGAVASVRQIVLDAKTYSLFADNAPPKDYSINGAMQNRVFGAFNAISIIATTYGNGIIPEIQATVAPPVEGKMFKGLLVCYAVIIMTFFSVAISGYWAFGNQTKGVILNNFMVDEKPLLPTWVLLMINVLTLLQVAAVSVHHEKLGKRQIRFRDMARDILGPGWGKFFVGPLQFSICFGAVIACTLIGGQSLKFIYLLYNSNGTMQLYQFIIIFGAATLFLAQMPSFHSLRHINLFSLILCLAYSACVAAGSIHTGKSKNAPSKDYSIKGSQENQFFSAINAISIISTTYASGIIPEIQATIAPPIKGKMFKGLCICYAVIGSYWSFGNQAQPTILANFMGDGQPLLPRWFLLLTNIFTLMQVTAIALVYLQPTNEVFEKWFADPKMDQFSIRNVVPRLIFRSLSVIIATFLAAMLPFFGDIMALFGAFGCIPLDFILPMVFYNVTFKPSKKSLVFWGNTMIAVASTLLAAVGAVASVRQIVLDAKTYSLFADV</sequence>
<comment type="function">
    <text evidence="10">Carrier protein involved in proton-driven auxin influx. Mediates the formation of auxin gradient from developing leaves (site of auxin biosynthesis) to tips by contributing to the loading of auxin in vascular tissues and facilitating acropetal (base to tip) auxin transport within inner tissues of the root apex, and basipetal (tip to base) auxin transport within outer tissues of the root apex. May be involved in lateral roots and nodules formation.</text>
</comment>
<feature type="transmembrane region" description="Helical" evidence="11">
    <location>
        <begin position="602"/>
        <end position="625"/>
    </location>
</feature>
<feature type="transmembrane region" description="Helical" evidence="11">
    <location>
        <begin position="160"/>
        <end position="177"/>
    </location>
</feature>
<dbReference type="GO" id="GO:0012505">
    <property type="term" value="C:endomembrane system"/>
    <property type="evidence" value="ECO:0007669"/>
    <property type="project" value="UniProtKB-SubCell"/>
</dbReference>
<feature type="transmembrane region" description="Helical" evidence="11">
    <location>
        <begin position="660"/>
        <end position="682"/>
    </location>
</feature>
<name>A0AAD6QBX8_9ROSI</name>
<feature type="transmembrane region" description="Helical" evidence="11">
    <location>
        <begin position="354"/>
        <end position="371"/>
    </location>
</feature>
<keyword evidence="8 11" id="KW-0472">Membrane</keyword>
<proteinExistence type="inferred from homology"/>
<dbReference type="EMBL" id="JAQIZT010000008">
    <property type="protein sequence ID" value="KAJ6986709.1"/>
    <property type="molecule type" value="Genomic_DNA"/>
</dbReference>
<comment type="similarity">
    <text evidence="2">Belongs to the amino acid/polyamine transporter 2 family. Amino acid/auxin permease (AAAP) (TC 2.A.18.1) subfamily.</text>
</comment>
<feature type="transmembrane region" description="Helical" evidence="11">
    <location>
        <begin position="736"/>
        <end position="753"/>
    </location>
</feature>
<feature type="domain" description="Amino acid transporter transmembrane" evidence="12">
    <location>
        <begin position="38"/>
        <end position="431"/>
    </location>
</feature>
<accession>A0AAD6QBX8</accession>
<feature type="transmembrane region" description="Helical" evidence="11">
    <location>
        <begin position="773"/>
        <end position="797"/>
    </location>
</feature>
<feature type="transmembrane region" description="Helical" evidence="11">
    <location>
        <begin position="265"/>
        <end position="282"/>
    </location>
</feature>
<evidence type="ECO:0000256" key="5">
    <source>
        <dbReference type="ARBA" id="ARBA00022847"/>
    </source>
</evidence>
<evidence type="ECO:0000256" key="3">
    <source>
        <dbReference type="ARBA" id="ARBA00022448"/>
    </source>
</evidence>
<keyword evidence="14" id="KW-1185">Reference proteome</keyword>
<evidence type="ECO:0000256" key="9">
    <source>
        <dbReference type="ARBA" id="ARBA00023294"/>
    </source>
</evidence>
<feature type="transmembrane region" description="Helical" evidence="11">
    <location>
        <begin position="377"/>
        <end position="397"/>
    </location>
</feature>
<feature type="transmembrane region" description="Helical" evidence="11">
    <location>
        <begin position="131"/>
        <end position="154"/>
    </location>
</feature>
<gene>
    <name evidence="13" type="ORF">NC653_020054</name>
</gene>
<evidence type="ECO:0000256" key="1">
    <source>
        <dbReference type="ARBA" id="ARBA00004127"/>
    </source>
</evidence>
<feature type="transmembrane region" description="Helical" evidence="11">
    <location>
        <begin position="302"/>
        <end position="326"/>
    </location>
</feature>
<feature type="transmembrane region" description="Helical" evidence="11">
    <location>
        <begin position="702"/>
        <end position="724"/>
    </location>
</feature>
<feature type="domain" description="Amino acid transporter transmembrane" evidence="12">
    <location>
        <begin position="553"/>
        <end position="902"/>
    </location>
</feature>
<feature type="transmembrane region" description="Helical" evidence="11">
    <location>
        <begin position="231"/>
        <end position="253"/>
    </location>
</feature>
<evidence type="ECO:0000256" key="2">
    <source>
        <dbReference type="ARBA" id="ARBA00005590"/>
    </source>
</evidence>
<dbReference type="GO" id="GO:0009734">
    <property type="term" value="P:auxin-activated signaling pathway"/>
    <property type="evidence" value="ECO:0007669"/>
    <property type="project" value="UniProtKB-KW"/>
</dbReference>
<dbReference type="InterPro" id="IPR013057">
    <property type="entry name" value="AA_transpt_TM"/>
</dbReference>
<reference evidence="13" key="1">
    <citation type="journal article" date="2023" name="Mol. Ecol. Resour.">
        <title>Chromosome-level genome assembly of a triploid poplar Populus alba 'Berolinensis'.</title>
        <authorList>
            <person name="Chen S."/>
            <person name="Yu Y."/>
            <person name="Wang X."/>
            <person name="Wang S."/>
            <person name="Zhang T."/>
            <person name="Zhou Y."/>
            <person name="He R."/>
            <person name="Meng N."/>
            <person name="Wang Y."/>
            <person name="Liu W."/>
            <person name="Liu Z."/>
            <person name="Liu J."/>
            <person name="Guo Q."/>
            <person name="Huang H."/>
            <person name="Sederoff R.R."/>
            <person name="Wang G."/>
            <person name="Qu G."/>
            <person name="Chen S."/>
        </authorList>
    </citation>
    <scope>NUCLEOTIDE SEQUENCE</scope>
    <source>
        <strain evidence="13">SC-2020</strain>
    </source>
</reference>